<gene>
    <name evidence="4" type="ORF">KNV97_00870</name>
</gene>
<dbReference type="GO" id="GO:0008840">
    <property type="term" value="F:4-hydroxy-tetrahydrodipicolinate synthase activity"/>
    <property type="evidence" value="ECO:0007669"/>
    <property type="project" value="TreeGrafter"/>
</dbReference>
<proteinExistence type="inferred from homology"/>
<keyword evidence="2 3" id="KW-0456">Lyase</keyword>
<comment type="similarity">
    <text evidence="1 3">Belongs to the DapA family.</text>
</comment>
<dbReference type="InterPro" id="IPR002220">
    <property type="entry name" value="DapA-like"/>
</dbReference>
<keyword evidence="5" id="KW-1185">Reference proteome</keyword>
<dbReference type="GO" id="GO:0044281">
    <property type="term" value="P:small molecule metabolic process"/>
    <property type="evidence" value="ECO:0007669"/>
    <property type="project" value="UniProtKB-ARBA"/>
</dbReference>
<dbReference type="PROSITE" id="PS00666">
    <property type="entry name" value="DHDPS_2"/>
    <property type="match status" value="1"/>
</dbReference>
<dbReference type="PIRSF" id="PIRSF001365">
    <property type="entry name" value="DHDPS"/>
    <property type="match status" value="1"/>
</dbReference>
<dbReference type="EMBL" id="CP076642">
    <property type="protein sequence ID" value="QXO16112.1"/>
    <property type="molecule type" value="Genomic_DNA"/>
</dbReference>
<dbReference type="Proteomes" id="UP000694232">
    <property type="component" value="Chromosome 2"/>
</dbReference>
<dbReference type="Pfam" id="PF00701">
    <property type="entry name" value="DHDPS"/>
    <property type="match status" value="1"/>
</dbReference>
<accession>A0A975YLX4</accession>
<evidence type="ECO:0000256" key="3">
    <source>
        <dbReference type="PIRNR" id="PIRNR001365"/>
    </source>
</evidence>
<dbReference type="PANTHER" id="PTHR12128">
    <property type="entry name" value="DIHYDRODIPICOLINATE SYNTHASE"/>
    <property type="match status" value="1"/>
</dbReference>
<dbReference type="InterPro" id="IPR020625">
    <property type="entry name" value="Schiff_base-form_aldolases_AS"/>
</dbReference>
<evidence type="ECO:0000313" key="4">
    <source>
        <dbReference type="EMBL" id="QXO16112.1"/>
    </source>
</evidence>
<dbReference type="CDD" id="cd00408">
    <property type="entry name" value="DHDPS-like"/>
    <property type="match status" value="1"/>
</dbReference>
<dbReference type="AlphaFoldDB" id="A0A975YLX4"/>
<organism evidence="4 5">
    <name type="scientific">Vibrio ostreae</name>
    <dbReference type="NCBI Taxonomy" id="2841925"/>
    <lineage>
        <taxon>Bacteria</taxon>
        <taxon>Pseudomonadati</taxon>
        <taxon>Pseudomonadota</taxon>
        <taxon>Gammaproteobacteria</taxon>
        <taxon>Vibrionales</taxon>
        <taxon>Vibrionaceae</taxon>
        <taxon>Vibrio</taxon>
    </lineage>
</organism>
<protein>
    <submittedName>
        <fullName evidence="4">Dihydrodipicolinate synthase family protein</fullName>
    </submittedName>
</protein>
<dbReference type="RefSeq" id="WP_218561869.1">
    <property type="nucleotide sequence ID" value="NZ_CP076642.1"/>
</dbReference>
<evidence type="ECO:0000313" key="5">
    <source>
        <dbReference type="Proteomes" id="UP000694232"/>
    </source>
</evidence>
<evidence type="ECO:0000256" key="1">
    <source>
        <dbReference type="ARBA" id="ARBA00007592"/>
    </source>
</evidence>
<sequence length="294" mass="32262">MTEVMKGPYVAVVTPFNQDGTLNEAELRNQVERQISFGNNIFCNGTNGEFFVLSDQEKRRVTEICVEQAAGRVDVVTHIGELTLQSTIEHGLAVQDSGVKAVSVITPWFSALREQELVEYFTAVADSLDIPVYLYNIPARTGNTITPQVAATLASHPNIYGIKDSAGSYESLQGFLQVAARHEQFDVLTGPDSLILTGYQEGAIGCVSGIANIVPDLVNQIYQAFKGNDVEQAQAAQEVINYLRSHLYPIAFAPAVVKQTLNLLGENVGPSRYPVRFSQTDIEQIQDIIKQKLQ</sequence>
<evidence type="ECO:0000256" key="2">
    <source>
        <dbReference type="ARBA" id="ARBA00023239"/>
    </source>
</evidence>
<dbReference type="SMART" id="SM01130">
    <property type="entry name" value="DHDPS"/>
    <property type="match status" value="1"/>
</dbReference>
<reference evidence="4" key="1">
    <citation type="submission" date="2021-06" db="EMBL/GenBank/DDBJ databases">
        <title>Vibrio nov. sp., novel gut bacterium isolated from Yellow Sea oyster.</title>
        <authorList>
            <person name="Muhammad N."/>
            <person name="Nguyen T.H."/>
            <person name="Lee Y.-J."/>
            <person name="Ko J."/>
            <person name="Kim S.-G."/>
        </authorList>
    </citation>
    <scope>NUCLEOTIDE SEQUENCE</scope>
    <source>
        <strain evidence="4">OG9-811</strain>
    </source>
</reference>
<name>A0A975YLX4_9VIBR</name>
<dbReference type="PANTHER" id="PTHR12128:SF66">
    <property type="entry name" value="4-HYDROXY-2-OXOGLUTARATE ALDOLASE, MITOCHONDRIAL"/>
    <property type="match status" value="1"/>
</dbReference>
<dbReference type="KEGG" id="vos:KNV97_00870"/>